<dbReference type="EMBL" id="AP024485">
    <property type="protein sequence ID" value="BCS86871.1"/>
    <property type="molecule type" value="Genomic_DNA"/>
</dbReference>
<keyword evidence="5" id="KW-0547">Nucleotide-binding</keyword>
<evidence type="ECO:0000313" key="12">
    <source>
        <dbReference type="EMBL" id="BCS86871.1"/>
    </source>
</evidence>
<dbReference type="Gene3D" id="3.90.550.10">
    <property type="entry name" value="Spore Coat Polysaccharide Biosynthesis Protein SpsA, Chain A"/>
    <property type="match status" value="1"/>
</dbReference>
<dbReference type="NCBIfam" id="TIGR01479">
    <property type="entry name" value="GMP_PMI"/>
    <property type="match status" value="1"/>
</dbReference>
<feature type="domain" description="Nucleotidyl transferase" evidence="9">
    <location>
        <begin position="17"/>
        <end position="290"/>
    </location>
</feature>
<dbReference type="Pfam" id="PF01050">
    <property type="entry name" value="MannoseP_isomer"/>
    <property type="match status" value="1"/>
</dbReference>
<sequence length="476" mass="52760">MSTADLNKDGFVEECHAIILAGGSGTRLWPLSRNLLPKQLLVLGGKTTLLQQTVSRVLEAFEPSKIWVITNEEHVFEVRKQVAVIDPAIEAQVLAEPVGRNTLPAIMLGLDKVVEANPKALAAVFPSDHLVRDTEAWVNDLVRGAKLAAQEQFVTFGVGPSKPETGYGYITLGEELGDGAYAVDGFVEKPDYARAEKFLREGSHFWNSGMFLFSAKKFLTQVAKCEPVLWEWWMARDEVPLLQGYREIPDISVDYGVVEKIDNIAVIKAGFDWDDLGSWEAMYRLGDKDENGNVIQGDVLAMDCTNSLLISEGGKLAAVGLSDMIMVQTRDATLSCPMEQVQSVRDVVDTLKAEGSQLVESHPTVYRPWGNYTVLEEGAHYKIKRIQVVPGARLSSQMHHHRSEHWVVVDGTAEVEVDNTPIVLVENQSVDIPKASQHRLANPGKVPLNIIEIQSGPYLEEDDIVRFDDVYGRVKN</sequence>
<dbReference type="InterPro" id="IPR006375">
    <property type="entry name" value="Man1P_GuaTrfase/Man6P_Isoase"/>
</dbReference>
<dbReference type="EC" id="2.7.7.13" evidence="2"/>
<dbReference type="InterPro" id="IPR014710">
    <property type="entry name" value="RmlC-like_jellyroll"/>
</dbReference>
<dbReference type="Pfam" id="PF00483">
    <property type="entry name" value="NTP_transferase"/>
    <property type="match status" value="1"/>
</dbReference>
<dbReference type="RefSeq" id="WP_229592534.1">
    <property type="nucleotide sequence ID" value="NZ_AP024485.1"/>
</dbReference>
<dbReference type="Proteomes" id="UP001053296">
    <property type="component" value="Chromosome"/>
</dbReference>
<evidence type="ECO:0000256" key="8">
    <source>
        <dbReference type="RuleBase" id="RU004190"/>
    </source>
</evidence>
<dbReference type="InterPro" id="IPR011051">
    <property type="entry name" value="RmlC_Cupin_sf"/>
</dbReference>
<feature type="domain" description="MannoseP isomerase/GMP-like beta-helix" evidence="11">
    <location>
        <begin position="297"/>
        <end position="351"/>
    </location>
</feature>
<evidence type="ECO:0000256" key="5">
    <source>
        <dbReference type="ARBA" id="ARBA00022741"/>
    </source>
</evidence>
<feature type="domain" description="Mannose-6-phosphate isomerase type II C-terminal" evidence="10">
    <location>
        <begin position="356"/>
        <end position="469"/>
    </location>
</feature>
<evidence type="ECO:0000256" key="7">
    <source>
        <dbReference type="ARBA" id="ARBA00047343"/>
    </source>
</evidence>
<keyword evidence="12" id="KW-0413">Isomerase</keyword>
<dbReference type="SUPFAM" id="SSF51182">
    <property type="entry name" value="RmlC-like cupins"/>
    <property type="match status" value="1"/>
</dbReference>
<dbReference type="InterPro" id="IPR029044">
    <property type="entry name" value="Nucleotide-diphossugar_trans"/>
</dbReference>
<evidence type="ECO:0000256" key="6">
    <source>
        <dbReference type="ARBA" id="ARBA00023134"/>
    </source>
</evidence>
<dbReference type="Gene3D" id="2.60.120.10">
    <property type="entry name" value="Jelly Rolls"/>
    <property type="match status" value="1"/>
</dbReference>
<dbReference type="CDD" id="cd02213">
    <property type="entry name" value="cupin_PMI_typeII_C"/>
    <property type="match status" value="1"/>
</dbReference>
<evidence type="ECO:0000256" key="1">
    <source>
        <dbReference type="ARBA" id="ARBA00006115"/>
    </source>
</evidence>
<dbReference type="GO" id="GO:0016853">
    <property type="term" value="F:isomerase activity"/>
    <property type="evidence" value="ECO:0007669"/>
    <property type="project" value="UniProtKB-KW"/>
</dbReference>
<evidence type="ECO:0000256" key="3">
    <source>
        <dbReference type="ARBA" id="ARBA00022679"/>
    </source>
</evidence>
<evidence type="ECO:0000259" key="11">
    <source>
        <dbReference type="Pfam" id="PF22640"/>
    </source>
</evidence>
<dbReference type="InterPro" id="IPR054566">
    <property type="entry name" value="ManC/GMP-like_b-helix"/>
</dbReference>
<keyword evidence="4 12" id="KW-0548">Nucleotidyltransferase</keyword>
<evidence type="ECO:0000256" key="4">
    <source>
        <dbReference type="ARBA" id="ARBA00022695"/>
    </source>
</evidence>
<gene>
    <name evidence="12" type="ORF">PSDVSF_01130</name>
</gene>
<evidence type="ECO:0000259" key="10">
    <source>
        <dbReference type="Pfam" id="PF01050"/>
    </source>
</evidence>
<dbReference type="SUPFAM" id="SSF53448">
    <property type="entry name" value="Nucleotide-diphospho-sugar transferases"/>
    <property type="match status" value="1"/>
</dbReference>
<comment type="similarity">
    <text evidence="1 8">Belongs to the mannose-6-phosphate isomerase type 2 family.</text>
</comment>
<proteinExistence type="inferred from homology"/>
<dbReference type="InterPro" id="IPR005835">
    <property type="entry name" value="NTP_transferase_dom"/>
</dbReference>
<dbReference type="PANTHER" id="PTHR46390">
    <property type="entry name" value="MANNOSE-1-PHOSPHATE GUANYLYLTRANSFERASE"/>
    <property type="match status" value="1"/>
</dbReference>
<evidence type="ECO:0000259" key="9">
    <source>
        <dbReference type="Pfam" id="PF00483"/>
    </source>
</evidence>
<accession>A0ABM7P270</accession>
<name>A0ABM7P270_9BACT</name>
<comment type="catalytic activity">
    <reaction evidence="7">
        <text>alpha-D-mannose 1-phosphate + GTP + H(+) = GDP-alpha-D-mannose + diphosphate</text>
        <dbReference type="Rhea" id="RHEA:15229"/>
        <dbReference type="ChEBI" id="CHEBI:15378"/>
        <dbReference type="ChEBI" id="CHEBI:33019"/>
        <dbReference type="ChEBI" id="CHEBI:37565"/>
        <dbReference type="ChEBI" id="CHEBI:57527"/>
        <dbReference type="ChEBI" id="CHEBI:58409"/>
        <dbReference type="EC" id="2.7.7.13"/>
    </reaction>
</comment>
<organism evidence="12 13">
    <name type="scientific">Pseudodesulfovibrio sediminis</name>
    <dbReference type="NCBI Taxonomy" id="2810563"/>
    <lineage>
        <taxon>Bacteria</taxon>
        <taxon>Pseudomonadati</taxon>
        <taxon>Thermodesulfobacteriota</taxon>
        <taxon>Desulfovibrionia</taxon>
        <taxon>Desulfovibrionales</taxon>
        <taxon>Desulfovibrionaceae</taxon>
    </lineage>
</organism>
<dbReference type="GO" id="GO:0016779">
    <property type="term" value="F:nucleotidyltransferase activity"/>
    <property type="evidence" value="ECO:0007669"/>
    <property type="project" value="UniProtKB-KW"/>
</dbReference>
<keyword evidence="13" id="KW-1185">Reference proteome</keyword>
<dbReference type="InterPro" id="IPR051161">
    <property type="entry name" value="Mannose-6P_isomerase_type2"/>
</dbReference>
<keyword evidence="6" id="KW-0342">GTP-binding</keyword>
<dbReference type="InterPro" id="IPR049577">
    <property type="entry name" value="GMPP_N"/>
</dbReference>
<reference evidence="12" key="1">
    <citation type="journal article" date="2022" name="Arch. Microbiol.">
        <title>Pseudodesulfovibrio sediminis sp. nov., a mesophilic and neutrophilic sulfate-reducing bacterium isolated from sediment of a brackish lake.</title>
        <authorList>
            <person name="Takahashi A."/>
            <person name="Kojima H."/>
            <person name="Watanabe M."/>
            <person name="Fukui M."/>
        </authorList>
    </citation>
    <scope>NUCLEOTIDE SEQUENCE</scope>
    <source>
        <strain evidence="12">SF6</strain>
    </source>
</reference>
<evidence type="ECO:0000313" key="13">
    <source>
        <dbReference type="Proteomes" id="UP001053296"/>
    </source>
</evidence>
<protein>
    <recommendedName>
        <fullName evidence="2">mannose-1-phosphate guanylyltransferase</fullName>
        <ecNumber evidence="2">2.7.7.13</ecNumber>
    </recommendedName>
</protein>
<dbReference type="Pfam" id="PF22640">
    <property type="entry name" value="ManC_GMP_beta-helix"/>
    <property type="match status" value="1"/>
</dbReference>
<evidence type="ECO:0000256" key="2">
    <source>
        <dbReference type="ARBA" id="ARBA00012387"/>
    </source>
</evidence>
<dbReference type="PANTHER" id="PTHR46390:SF1">
    <property type="entry name" value="MANNOSE-1-PHOSPHATE GUANYLYLTRANSFERASE"/>
    <property type="match status" value="1"/>
</dbReference>
<keyword evidence="3" id="KW-0808">Transferase</keyword>
<dbReference type="InterPro" id="IPR001538">
    <property type="entry name" value="Man6P_isomerase-2_C"/>
</dbReference>
<dbReference type="CDD" id="cd02509">
    <property type="entry name" value="GDP-M1P_Guanylyltransferase"/>
    <property type="match status" value="1"/>
</dbReference>